<protein>
    <recommendedName>
        <fullName evidence="3">Putative plant transposon protein domain-containing protein</fullName>
    </recommendedName>
</protein>
<organism evidence="4 5">
    <name type="scientific">Quercus lobata</name>
    <name type="common">Valley oak</name>
    <dbReference type="NCBI Taxonomy" id="97700"/>
    <lineage>
        <taxon>Eukaryota</taxon>
        <taxon>Viridiplantae</taxon>
        <taxon>Streptophyta</taxon>
        <taxon>Embryophyta</taxon>
        <taxon>Tracheophyta</taxon>
        <taxon>Spermatophyta</taxon>
        <taxon>Magnoliopsida</taxon>
        <taxon>eudicotyledons</taxon>
        <taxon>Gunneridae</taxon>
        <taxon>Pentapetalae</taxon>
        <taxon>rosids</taxon>
        <taxon>fabids</taxon>
        <taxon>Fagales</taxon>
        <taxon>Fagaceae</taxon>
        <taxon>Quercus</taxon>
    </lineage>
</organism>
<feature type="compositionally biased region" description="Low complexity" evidence="2">
    <location>
        <begin position="652"/>
        <end position="668"/>
    </location>
</feature>
<accession>A0A7N2MS80</accession>
<dbReference type="Gramene" id="QL10p042999:mrna">
    <property type="protein sequence ID" value="QL10p042999:mrna"/>
    <property type="gene ID" value="QL10p042999"/>
</dbReference>
<dbReference type="EnsemblPlants" id="QL10p042999:mrna">
    <property type="protein sequence ID" value="QL10p042999:mrna"/>
    <property type="gene ID" value="QL10p042999"/>
</dbReference>
<sequence length="756" mass="84512">MERGFMTIAHVESSDELNLLVRDLGEHSDDESLGLIEESDAEEDGSTANLQEKYNSLLEKSGEYTRVAKVAVRKMKKAEEDYKSLLIRYKEAKCEIETLNGELSETYTKVRFLESEVVQANARVERVTTKKLDDVISSQKSFLDKSGLGYTGGGSSSGNVSKGVKFVKAEAPVVANLTGEKLEVEEKKNLVNQRMLNPRNQFADRSESRAKSRPRPQRGPRGTYVCHYCGFQGHTRPNCQKLRAKNSATPQRSGGPRNDRRIWAGDQSRDQNGDPGMMNVMKMISAFTNCLESFSRRFESPNSRTQSYKEITPNTSDVRVNKVFALFWRLCRGYVKSRASVAPSLVIFGDLFASGRSSREVHSEIFAAQLATYSRMSRRSYRGKDIIADESATPVAKKTRLSSQASQDPNEDRFRLPLNSHVYSNVFDKSTTIVERVVEFNTLGTTFIPRIFENRDWANLFGNFDDPMDELVKEFFSNATDLGPELVFWVRGTEFSVTPNSIADLLSITRPQNVNITPYDERNPEVGDILQILGYDHEVSSAGTSISTAKFAPELTTLKLIMFTNLYPLSNTTFINLGRALFLCDLITGAPIDICAHIYYILRKTACRSAAREVIPFCSLIMKLILREGITPPADGKMLTRQRPISLLTLQASRSHSSKSPRSAHISPVTPSAPDSETPAHTTSTSRAVPDASPATIPQAPTAPHTDRAGSILEHIQKRVDELVALLYSTNNHVQMRLETMENQLDDIQRKLDESL</sequence>
<evidence type="ECO:0000313" key="4">
    <source>
        <dbReference type="EnsemblPlants" id="QL10p042999:mrna"/>
    </source>
</evidence>
<feature type="region of interest" description="Disordered" evidence="2">
    <location>
        <begin position="189"/>
        <end position="223"/>
    </location>
</feature>
<dbReference type="Proteomes" id="UP000594261">
    <property type="component" value="Chromosome 10"/>
</dbReference>
<feature type="coiled-coil region" evidence="1">
    <location>
        <begin position="68"/>
        <end position="130"/>
    </location>
</feature>
<dbReference type="AlphaFoldDB" id="A0A7N2MS80"/>
<dbReference type="InterPro" id="IPR046796">
    <property type="entry name" value="Transposase_32_dom"/>
</dbReference>
<keyword evidence="1" id="KW-0175">Coiled coil</keyword>
<evidence type="ECO:0000313" key="5">
    <source>
        <dbReference type="Proteomes" id="UP000594261"/>
    </source>
</evidence>
<reference evidence="4" key="2">
    <citation type="submission" date="2021-01" db="UniProtKB">
        <authorList>
            <consortium name="EnsemblPlants"/>
        </authorList>
    </citation>
    <scope>IDENTIFICATION</scope>
</reference>
<dbReference type="Pfam" id="PF20167">
    <property type="entry name" value="Transposase_32"/>
    <property type="match status" value="1"/>
</dbReference>
<feature type="compositionally biased region" description="Basic and acidic residues" evidence="2">
    <location>
        <begin position="257"/>
        <end position="272"/>
    </location>
</feature>
<reference evidence="4 5" key="1">
    <citation type="journal article" date="2016" name="G3 (Bethesda)">
        <title>First Draft Assembly and Annotation of the Genome of a California Endemic Oak Quercus lobata Nee (Fagaceae).</title>
        <authorList>
            <person name="Sork V.L."/>
            <person name="Fitz-Gibbon S.T."/>
            <person name="Puiu D."/>
            <person name="Crepeau M."/>
            <person name="Gugger P.F."/>
            <person name="Sherman R."/>
            <person name="Stevens K."/>
            <person name="Langley C.H."/>
            <person name="Pellegrini M."/>
            <person name="Salzberg S.L."/>
        </authorList>
    </citation>
    <scope>NUCLEOTIDE SEQUENCE [LARGE SCALE GENOMIC DNA]</scope>
    <source>
        <strain evidence="4 5">cv. SW786</strain>
    </source>
</reference>
<evidence type="ECO:0000259" key="3">
    <source>
        <dbReference type="Pfam" id="PF20167"/>
    </source>
</evidence>
<keyword evidence="5" id="KW-1185">Reference proteome</keyword>
<feature type="region of interest" description="Disordered" evidence="2">
    <location>
        <begin position="652"/>
        <end position="707"/>
    </location>
</feature>
<dbReference type="InParanoid" id="A0A7N2MS80"/>
<feature type="domain" description="Putative plant transposon protein" evidence="3">
    <location>
        <begin position="454"/>
        <end position="630"/>
    </location>
</feature>
<feature type="region of interest" description="Disordered" evidence="2">
    <location>
        <begin position="240"/>
        <end position="277"/>
    </location>
</feature>
<feature type="compositionally biased region" description="Polar residues" evidence="2">
    <location>
        <begin position="669"/>
        <end position="687"/>
    </location>
</feature>
<evidence type="ECO:0000256" key="1">
    <source>
        <dbReference type="SAM" id="Coils"/>
    </source>
</evidence>
<proteinExistence type="predicted"/>
<name>A0A7N2MS80_QUELO</name>
<dbReference type="EMBL" id="LRBV02000010">
    <property type="status" value="NOT_ANNOTATED_CDS"/>
    <property type="molecule type" value="Genomic_DNA"/>
</dbReference>
<evidence type="ECO:0000256" key="2">
    <source>
        <dbReference type="SAM" id="MobiDB-lite"/>
    </source>
</evidence>